<dbReference type="EMBL" id="JAGKQH010000001">
    <property type="protein sequence ID" value="KAG6608441.1"/>
    <property type="molecule type" value="Genomic_DNA"/>
</dbReference>
<dbReference type="Proteomes" id="UP000685013">
    <property type="component" value="Chromosome 1"/>
</dbReference>
<feature type="non-terminal residue" evidence="1">
    <location>
        <position position="1"/>
    </location>
</feature>
<comment type="caution">
    <text evidence="1">The sequence shown here is derived from an EMBL/GenBank/DDBJ whole genome shotgun (WGS) entry which is preliminary data.</text>
</comment>
<organism evidence="1 2">
    <name type="scientific">Cucurbita argyrosperma subsp. sororia</name>
    <dbReference type="NCBI Taxonomy" id="37648"/>
    <lineage>
        <taxon>Eukaryota</taxon>
        <taxon>Viridiplantae</taxon>
        <taxon>Streptophyta</taxon>
        <taxon>Embryophyta</taxon>
        <taxon>Tracheophyta</taxon>
        <taxon>Spermatophyta</taxon>
        <taxon>Magnoliopsida</taxon>
        <taxon>eudicotyledons</taxon>
        <taxon>Gunneridae</taxon>
        <taxon>Pentapetalae</taxon>
        <taxon>rosids</taxon>
        <taxon>fabids</taxon>
        <taxon>Cucurbitales</taxon>
        <taxon>Cucurbitaceae</taxon>
        <taxon>Cucurbiteae</taxon>
        <taxon>Cucurbita</taxon>
    </lineage>
</organism>
<reference evidence="1 2" key="1">
    <citation type="journal article" date="2021" name="Hortic Res">
        <title>The domestication of Cucurbita argyrosperma as revealed by the genome of its wild relative.</title>
        <authorList>
            <person name="Barrera-Redondo J."/>
            <person name="Sanchez-de la Vega G."/>
            <person name="Aguirre-Liguori J.A."/>
            <person name="Castellanos-Morales G."/>
            <person name="Gutierrez-Guerrero Y.T."/>
            <person name="Aguirre-Dugua X."/>
            <person name="Aguirre-Planter E."/>
            <person name="Tenaillon M.I."/>
            <person name="Lira-Saade R."/>
            <person name="Eguiarte L.E."/>
        </authorList>
    </citation>
    <scope>NUCLEOTIDE SEQUENCE [LARGE SCALE GENOMIC DNA]</scope>
    <source>
        <strain evidence="1">JBR-2021</strain>
    </source>
</reference>
<name>A0AAV6PB61_9ROSI</name>
<keyword evidence="2" id="KW-1185">Reference proteome</keyword>
<proteinExistence type="predicted"/>
<gene>
    <name evidence="1" type="primary">CYP81Q32</name>
    <name evidence="1" type="ORF">SDJN03_01783</name>
</gene>
<sequence length="180" mass="20746">MGDFIPLMSWLGLGWAAEKEIMECHQKRDAFMQNLINQHKNRAIETEPDNSFRDGRKKTLIEVLLELQESDPDQYNDETIRALMLVLPMTPSVNSDSVIVVLCTRLQFARQVLSHICGLERFRLSAANLDKPHSFDARMRLHDDLLTNGVFSYCGYWKYRALTVWSEGIIRDVAELSKVS</sequence>
<evidence type="ECO:0000313" key="1">
    <source>
        <dbReference type="EMBL" id="KAG6608441.1"/>
    </source>
</evidence>
<protein>
    <submittedName>
        <fullName evidence="1">Cytochrome P450 81Q32</fullName>
    </submittedName>
</protein>
<accession>A0AAV6PB61</accession>
<dbReference type="AlphaFoldDB" id="A0AAV6PB61"/>
<evidence type="ECO:0000313" key="2">
    <source>
        <dbReference type="Proteomes" id="UP000685013"/>
    </source>
</evidence>